<dbReference type="Gene3D" id="3.40.50.720">
    <property type="entry name" value="NAD(P)-binding Rossmann-like Domain"/>
    <property type="match status" value="1"/>
</dbReference>
<feature type="binding site" evidence="9">
    <location>
        <position position="206"/>
    </location>
    <ligand>
        <name>NADPH</name>
        <dbReference type="ChEBI" id="CHEBI:57783"/>
    </ligand>
</feature>
<feature type="domain" description="1-deoxy-D-xylulose 5-phosphate reductoisomerase C-terminal" evidence="11">
    <location>
        <begin position="147"/>
        <end position="230"/>
    </location>
</feature>
<evidence type="ECO:0000256" key="3">
    <source>
        <dbReference type="ARBA" id="ARBA00022723"/>
    </source>
</evidence>
<feature type="binding site" evidence="9">
    <location>
        <position position="153"/>
    </location>
    <ligand>
        <name>1-deoxy-D-xylulose 5-phosphate</name>
        <dbReference type="ChEBI" id="CHEBI:57792"/>
    </ligand>
</feature>
<name>A0ABN1MZ40_9BACT</name>
<feature type="binding site" evidence="9">
    <location>
        <position position="126"/>
    </location>
    <ligand>
        <name>1-deoxy-D-xylulose 5-phosphate</name>
        <dbReference type="ChEBI" id="CHEBI:57792"/>
    </ligand>
</feature>
<gene>
    <name evidence="9" type="primary">dxr</name>
    <name evidence="13" type="ORF">GCM10009119_17630</name>
</gene>
<dbReference type="SUPFAM" id="SSF51735">
    <property type="entry name" value="NAD(P)-binding Rossmann-fold domains"/>
    <property type="match status" value="1"/>
</dbReference>
<dbReference type="InterPro" id="IPR026877">
    <property type="entry name" value="DXPR_C"/>
</dbReference>
<feature type="binding site" evidence="9">
    <location>
        <position position="125"/>
    </location>
    <ligand>
        <name>NADPH</name>
        <dbReference type="ChEBI" id="CHEBI:57783"/>
    </ligand>
</feature>
<comment type="catalytic activity">
    <reaction evidence="8">
        <text>2-C-methyl-D-erythritol 4-phosphate + NADP(+) = 1-deoxy-D-xylulose 5-phosphate + NADPH + H(+)</text>
        <dbReference type="Rhea" id="RHEA:13717"/>
        <dbReference type="ChEBI" id="CHEBI:15378"/>
        <dbReference type="ChEBI" id="CHEBI:57783"/>
        <dbReference type="ChEBI" id="CHEBI:57792"/>
        <dbReference type="ChEBI" id="CHEBI:58262"/>
        <dbReference type="ChEBI" id="CHEBI:58349"/>
        <dbReference type="EC" id="1.1.1.267"/>
    </reaction>
    <physiologicalReaction direction="right-to-left" evidence="8">
        <dbReference type="Rhea" id="RHEA:13719"/>
    </physiologicalReaction>
</comment>
<dbReference type="NCBIfam" id="NF009114">
    <property type="entry name" value="PRK12464.1"/>
    <property type="match status" value="1"/>
</dbReference>
<evidence type="ECO:0000256" key="8">
    <source>
        <dbReference type="ARBA" id="ARBA00048543"/>
    </source>
</evidence>
<evidence type="ECO:0000256" key="2">
    <source>
        <dbReference type="ARBA" id="ARBA00006825"/>
    </source>
</evidence>
<feature type="domain" description="DXP reductoisomerase C-terminal" evidence="12">
    <location>
        <begin position="262"/>
        <end position="377"/>
    </location>
</feature>
<comment type="pathway">
    <text evidence="1 9">Isoprenoid biosynthesis; isopentenyl diphosphate biosynthesis via DXP pathway; isopentenyl diphosphate from 1-deoxy-D-xylulose 5-phosphate: step 1/6.</text>
</comment>
<feature type="binding site" evidence="9">
    <location>
        <position position="15"/>
    </location>
    <ligand>
        <name>NADPH</name>
        <dbReference type="ChEBI" id="CHEBI:57783"/>
    </ligand>
</feature>
<dbReference type="Pfam" id="PF02670">
    <property type="entry name" value="DXP_reductoisom"/>
    <property type="match status" value="1"/>
</dbReference>
<comment type="similarity">
    <text evidence="2 9">Belongs to the DXR family.</text>
</comment>
<keyword evidence="6 9" id="KW-0464">Manganese</keyword>
<feature type="binding site" evidence="9">
    <location>
        <position position="177"/>
    </location>
    <ligand>
        <name>1-deoxy-D-xylulose 5-phosphate</name>
        <dbReference type="ChEBI" id="CHEBI:57792"/>
    </ligand>
</feature>
<evidence type="ECO:0000259" key="11">
    <source>
        <dbReference type="Pfam" id="PF08436"/>
    </source>
</evidence>
<protein>
    <recommendedName>
        <fullName evidence="9">1-deoxy-D-xylulose 5-phosphate reductoisomerase</fullName>
        <shortName evidence="9">DXP reductoisomerase</shortName>
        <ecNumber evidence="9">1.1.1.267</ecNumber>
    </recommendedName>
    <alternativeName>
        <fullName evidence="9">1-deoxyxylulose-5-phosphate reductoisomerase</fullName>
    </alternativeName>
    <alternativeName>
        <fullName evidence="9">2-C-methyl-D-erythritol 4-phosphate synthase</fullName>
    </alternativeName>
</protein>
<dbReference type="NCBIfam" id="TIGR00243">
    <property type="entry name" value="Dxr"/>
    <property type="match status" value="1"/>
</dbReference>
<feature type="binding site" evidence="9">
    <location>
        <position position="200"/>
    </location>
    <ligand>
        <name>1-deoxy-D-xylulose 5-phosphate</name>
        <dbReference type="ChEBI" id="CHEBI:57792"/>
    </ligand>
</feature>
<feature type="binding site" evidence="9">
    <location>
        <position position="14"/>
    </location>
    <ligand>
        <name>NADPH</name>
        <dbReference type="ChEBI" id="CHEBI:57783"/>
    </ligand>
</feature>
<dbReference type="InterPro" id="IPR003821">
    <property type="entry name" value="DXP_reductoisomerase"/>
</dbReference>
<dbReference type="SUPFAM" id="SSF69055">
    <property type="entry name" value="1-deoxy-D-xylulose-5-phosphate reductoisomerase, C-terminal domain"/>
    <property type="match status" value="1"/>
</dbReference>
<dbReference type="InterPro" id="IPR036291">
    <property type="entry name" value="NAD(P)-bd_dom_sf"/>
</dbReference>
<keyword evidence="5 9" id="KW-0560">Oxidoreductase</keyword>
<feature type="binding site" evidence="9">
    <location>
        <position position="13"/>
    </location>
    <ligand>
        <name>NADPH</name>
        <dbReference type="ChEBI" id="CHEBI:57783"/>
    </ligand>
</feature>
<feature type="binding site" evidence="9">
    <location>
        <position position="219"/>
    </location>
    <ligand>
        <name>1-deoxy-D-xylulose 5-phosphate</name>
        <dbReference type="ChEBI" id="CHEBI:57792"/>
    </ligand>
</feature>
<feature type="binding site" evidence="9">
    <location>
        <position position="218"/>
    </location>
    <ligand>
        <name>1-deoxy-D-xylulose 5-phosphate</name>
        <dbReference type="ChEBI" id="CHEBI:57792"/>
    </ligand>
</feature>
<feature type="binding site" evidence="9">
    <location>
        <position position="16"/>
    </location>
    <ligand>
        <name>NADPH</name>
        <dbReference type="ChEBI" id="CHEBI:57783"/>
    </ligand>
</feature>
<dbReference type="HAMAP" id="MF_00183">
    <property type="entry name" value="DXP_reductoisom"/>
    <property type="match status" value="1"/>
</dbReference>
<dbReference type="InterPro" id="IPR013644">
    <property type="entry name" value="DXP_reductoisomerase_C"/>
</dbReference>
<feature type="binding site" evidence="9">
    <location>
        <position position="151"/>
    </location>
    <ligand>
        <name>Mn(2+)</name>
        <dbReference type="ChEBI" id="CHEBI:29035"/>
    </ligand>
</feature>
<evidence type="ECO:0000256" key="4">
    <source>
        <dbReference type="ARBA" id="ARBA00022857"/>
    </source>
</evidence>
<dbReference type="InterPro" id="IPR036169">
    <property type="entry name" value="DXPR_C_sf"/>
</dbReference>
<evidence type="ECO:0000313" key="13">
    <source>
        <dbReference type="EMBL" id="GAA0878795.1"/>
    </source>
</evidence>
<keyword evidence="3 9" id="KW-0479">Metal-binding</keyword>
<accession>A0ABN1MZ40</accession>
<feature type="binding site" evidence="9">
    <location>
        <position position="213"/>
    </location>
    <ligand>
        <name>1-deoxy-D-xylulose 5-phosphate</name>
        <dbReference type="ChEBI" id="CHEBI:57792"/>
    </ligand>
</feature>
<comment type="function">
    <text evidence="9">Catalyzes the NADPH-dependent rearrangement and reduction of 1-deoxy-D-xylulose-5-phosphate (DXP) to 2-C-methyl-D-erythritol 4-phosphate (MEP).</text>
</comment>
<evidence type="ECO:0000256" key="5">
    <source>
        <dbReference type="ARBA" id="ARBA00023002"/>
    </source>
</evidence>
<evidence type="ECO:0000256" key="6">
    <source>
        <dbReference type="ARBA" id="ARBA00023211"/>
    </source>
</evidence>
<dbReference type="Proteomes" id="UP001500469">
    <property type="component" value="Unassembled WGS sequence"/>
</dbReference>
<evidence type="ECO:0000313" key="14">
    <source>
        <dbReference type="Proteomes" id="UP001500469"/>
    </source>
</evidence>
<dbReference type="Gene3D" id="1.10.1740.10">
    <property type="match status" value="1"/>
</dbReference>
<feature type="binding site" evidence="9">
    <location>
        <position position="41"/>
    </location>
    <ligand>
        <name>NADPH</name>
        <dbReference type="ChEBI" id="CHEBI:57783"/>
    </ligand>
</feature>
<organism evidence="13 14">
    <name type="scientific">Algoriphagus jejuensis</name>
    <dbReference type="NCBI Taxonomy" id="419934"/>
    <lineage>
        <taxon>Bacteria</taxon>
        <taxon>Pseudomonadati</taxon>
        <taxon>Bacteroidota</taxon>
        <taxon>Cytophagia</taxon>
        <taxon>Cytophagales</taxon>
        <taxon>Cyclobacteriaceae</taxon>
        <taxon>Algoriphagus</taxon>
    </lineage>
</organism>
<feature type="binding site" evidence="9">
    <location>
        <position position="222"/>
    </location>
    <ligand>
        <name>Mn(2+)</name>
        <dbReference type="ChEBI" id="CHEBI:29035"/>
    </ligand>
</feature>
<dbReference type="EC" id="1.1.1.267" evidence="9"/>
<dbReference type="PANTHER" id="PTHR30525">
    <property type="entry name" value="1-DEOXY-D-XYLULOSE 5-PHOSPHATE REDUCTOISOMERASE"/>
    <property type="match status" value="1"/>
</dbReference>
<feature type="binding site" evidence="9">
    <location>
        <position position="222"/>
    </location>
    <ligand>
        <name>1-deoxy-D-xylulose 5-phosphate</name>
        <dbReference type="ChEBI" id="CHEBI:57792"/>
    </ligand>
</feature>
<feature type="binding site" evidence="9">
    <location>
        <position position="152"/>
    </location>
    <ligand>
        <name>1-deoxy-D-xylulose 5-phosphate</name>
        <dbReference type="ChEBI" id="CHEBI:57792"/>
    </ligand>
</feature>
<sequence>MTETKRVAILGSTGSIGTQTLDVIRQHADKFTVEVLTAQNNSNLLIAQALEFQPNAVVIGNEANYQQVKEALLPHDIKVFAGQKAIAQIVEMDTIDVVLTALVGYSGLIPTVSAIKAGKQIALANKETMVVAGELITKLAKENAVNIYPVDSEHSAIFQCLVGEFHNPIEKIILTASGGPFRGKDRAFLETVTREQALKHPNWDMGAKITIDSASLMNKGLEVIEAKWLFGLKTEQIEVVVHPQSIVHSLVQFEDGSIKAQLGLPDMRIPIQFALSYPLRFKSDFERFDFLRYPQLTFEQPDLKTFRNLQLAFDALAKGGNAPCILNAANEIVVASFLKNEVGFLEMSDLIEITMEKATYIARPTLEDYVESDRETRIITDQLIKSKV</sequence>
<keyword evidence="9" id="KW-0460">Magnesium</keyword>
<keyword evidence="4 9" id="KW-0521">NADP</keyword>
<comment type="caution">
    <text evidence="9">Lacks conserved residue(s) required for the propagation of feature annotation.</text>
</comment>
<feature type="domain" description="1-deoxy-D-xylulose 5-phosphate reductoisomerase N-terminal" evidence="10">
    <location>
        <begin position="7"/>
        <end position="133"/>
    </location>
</feature>
<comment type="caution">
    <text evidence="13">The sequence shown here is derived from an EMBL/GenBank/DDBJ whole genome shotgun (WGS) entry which is preliminary data.</text>
</comment>
<evidence type="ECO:0000259" key="10">
    <source>
        <dbReference type="Pfam" id="PF02670"/>
    </source>
</evidence>
<comment type="cofactor">
    <cofactor evidence="9">
        <name>Mg(2+)</name>
        <dbReference type="ChEBI" id="CHEBI:18420"/>
    </cofactor>
    <cofactor evidence="9">
        <name>Mn(2+)</name>
        <dbReference type="ChEBI" id="CHEBI:29035"/>
    </cofactor>
</comment>
<dbReference type="EMBL" id="BAAAFI010000007">
    <property type="protein sequence ID" value="GAA0878795.1"/>
    <property type="molecule type" value="Genomic_DNA"/>
</dbReference>
<dbReference type="RefSeq" id="WP_343850527.1">
    <property type="nucleotide sequence ID" value="NZ_BAAAFI010000007.1"/>
</dbReference>
<keyword evidence="14" id="KW-1185">Reference proteome</keyword>
<evidence type="ECO:0000256" key="1">
    <source>
        <dbReference type="ARBA" id="ARBA00005094"/>
    </source>
</evidence>
<dbReference type="Pfam" id="PF08436">
    <property type="entry name" value="DXP_redisom_C"/>
    <property type="match status" value="1"/>
</dbReference>
<feature type="binding site" evidence="9">
    <location>
        <position position="153"/>
    </location>
    <ligand>
        <name>Mn(2+)</name>
        <dbReference type="ChEBI" id="CHEBI:29035"/>
    </ligand>
</feature>
<evidence type="ECO:0000259" key="12">
    <source>
        <dbReference type="Pfam" id="PF13288"/>
    </source>
</evidence>
<feature type="binding site" evidence="9">
    <location>
        <position position="127"/>
    </location>
    <ligand>
        <name>NADPH</name>
        <dbReference type="ChEBI" id="CHEBI:57783"/>
    </ligand>
</feature>
<reference evidence="13 14" key="1">
    <citation type="journal article" date="2019" name="Int. J. Syst. Evol. Microbiol.">
        <title>The Global Catalogue of Microorganisms (GCM) 10K type strain sequencing project: providing services to taxonomists for standard genome sequencing and annotation.</title>
        <authorList>
            <consortium name="The Broad Institute Genomics Platform"/>
            <consortium name="The Broad Institute Genome Sequencing Center for Infectious Disease"/>
            <person name="Wu L."/>
            <person name="Ma J."/>
        </authorList>
    </citation>
    <scope>NUCLEOTIDE SEQUENCE [LARGE SCALE GENOMIC DNA]</scope>
    <source>
        <strain evidence="13 14">JCM 16112</strain>
    </source>
</reference>
<keyword evidence="7 9" id="KW-0414">Isoprene biosynthesis</keyword>
<dbReference type="PIRSF" id="PIRSF006205">
    <property type="entry name" value="Dxp_reductismrs"/>
    <property type="match status" value="1"/>
</dbReference>
<dbReference type="Pfam" id="PF13288">
    <property type="entry name" value="DXPR_C"/>
    <property type="match status" value="1"/>
</dbReference>
<dbReference type="InterPro" id="IPR013512">
    <property type="entry name" value="DXP_reductoisomerase_N"/>
</dbReference>
<proteinExistence type="inferred from homology"/>
<dbReference type="SUPFAM" id="SSF55347">
    <property type="entry name" value="Glyceraldehyde-3-phosphate dehydrogenase-like, C-terminal domain"/>
    <property type="match status" value="1"/>
</dbReference>
<evidence type="ECO:0000256" key="9">
    <source>
        <dbReference type="HAMAP-Rule" id="MF_00183"/>
    </source>
</evidence>
<evidence type="ECO:0000256" key="7">
    <source>
        <dbReference type="ARBA" id="ARBA00023229"/>
    </source>
</evidence>
<dbReference type="PANTHER" id="PTHR30525:SF0">
    <property type="entry name" value="1-DEOXY-D-XYLULOSE 5-PHOSPHATE REDUCTOISOMERASE, CHLOROPLASTIC"/>
    <property type="match status" value="1"/>
</dbReference>